<evidence type="ECO:0000259" key="2">
    <source>
        <dbReference type="Pfam" id="PF08336"/>
    </source>
</evidence>
<dbReference type="GO" id="GO:0004656">
    <property type="term" value="F:procollagen-proline 4-dioxygenase activity"/>
    <property type="evidence" value="ECO:0007669"/>
    <property type="project" value="InterPro"/>
</dbReference>
<keyword evidence="4" id="KW-1185">Reference proteome</keyword>
<feature type="signal peptide" evidence="1">
    <location>
        <begin position="1"/>
        <end position="15"/>
    </location>
</feature>
<dbReference type="Proteomes" id="UP000031668">
    <property type="component" value="Unassembled WGS sequence"/>
</dbReference>
<name>A0A0C2J5P0_THEKT</name>
<sequence length="232" mass="27036">MIFLLMFTLSRLTHSELFTSSLKLCHLLNMELEKLNSLEDLTHEANLNDKFSSMIQKIRQELPKYYFNQPSYPIDDCLDEDSRISRFVTNPVNAYMLIYRFNSVWPELQSVAQAHGNPEIANYSEFLALSPNELKGARDAFYRLQVFYMLEPVHLSDGTLSPEWKSISKSWTIIPKGLTPTDMYEIGRIAFGYKDNESSKAWMLTALKHIQKHDIKNDELVFDILDHLSWSE</sequence>
<dbReference type="OrthoDB" id="420380at2759"/>
<dbReference type="EMBL" id="JWZT01004259">
    <property type="protein sequence ID" value="KII64488.1"/>
    <property type="molecule type" value="Genomic_DNA"/>
</dbReference>
<feature type="domain" description="Prolyl 4-hydroxylase N-terminal" evidence="2">
    <location>
        <begin position="27"/>
        <end position="161"/>
    </location>
</feature>
<dbReference type="Gene3D" id="1.25.40.10">
    <property type="entry name" value="Tetratricopeptide repeat domain"/>
    <property type="match status" value="1"/>
</dbReference>
<dbReference type="AlphaFoldDB" id="A0A0C2J5P0"/>
<protein>
    <submittedName>
        <fullName evidence="3">Prolyl 4-hydroxylase subunit alpha-2</fullName>
    </submittedName>
</protein>
<reference evidence="3 4" key="1">
    <citation type="journal article" date="2014" name="Genome Biol. Evol.">
        <title>The genome of the myxosporean Thelohanellus kitauei shows adaptations to nutrient acquisition within its fish host.</title>
        <authorList>
            <person name="Yang Y."/>
            <person name="Xiong J."/>
            <person name="Zhou Z."/>
            <person name="Huo F."/>
            <person name="Miao W."/>
            <person name="Ran C."/>
            <person name="Liu Y."/>
            <person name="Zhang J."/>
            <person name="Feng J."/>
            <person name="Wang M."/>
            <person name="Wang M."/>
            <person name="Wang L."/>
            <person name="Yao B."/>
        </authorList>
    </citation>
    <scope>NUCLEOTIDE SEQUENCE [LARGE SCALE GENOMIC DNA]</scope>
    <source>
        <strain evidence="3">Wuqing</strain>
    </source>
</reference>
<dbReference type="Gene3D" id="6.10.140.1460">
    <property type="match status" value="1"/>
</dbReference>
<evidence type="ECO:0000256" key="1">
    <source>
        <dbReference type="SAM" id="SignalP"/>
    </source>
</evidence>
<comment type="caution">
    <text evidence="3">The sequence shown here is derived from an EMBL/GenBank/DDBJ whole genome shotgun (WGS) entry which is preliminary data.</text>
</comment>
<dbReference type="Pfam" id="PF08336">
    <property type="entry name" value="P4Ha_N"/>
    <property type="match status" value="1"/>
</dbReference>
<keyword evidence="1" id="KW-0732">Signal</keyword>
<organism evidence="3 4">
    <name type="scientific">Thelohanellus kitauei</name>
    <name type="common">Myxosporean</name>
    <dbReference type="NCBI Taxonomy" id="669202"/>
    <lineage>
        <taxon>Eukaryota</taxon>
        <taxon>Metazoa</taxon>
        <taxon>Cnidaria</taxon>
        <taxon>Myxozoa</taxon>
        <taxon>Myxosporea</taxon>
        <taxon>Bivalvulida</taxon>
        <taxon>Platysporina</taxon>
        <taxon>Myxobolidae</taxon>
        <taxon>Thelohanellus</taxon>
    </lineage>
</organism>
<feature type="chain" id="PRO_5012475190" evidence="1">
    <location>
        <begin position="16"/>
        <end position="232"/>
    </location>
</feature>
<gene>
    <name evidence="3" type="ORF">RF11_03896</name>
</gene>
<evidence type="ECO:0000313" key="4">
    <source>
        <dbReference type="Proteomes" id="UP000031668"/>
    </source>
</evidence>
<accession>A0A0C2J5P0</accession>
<proteinExistence type="predicted"/>
<dbReference type="InterPro" id="IPR011990">
    <property type="entry name" value="TPR-like_helical_dom_sf"/>
</dbReference>
<evidence type="ECO:0000313" key="3">
    <source>
        <dbReference type="EMBL" id="KII64488.1"/>
    </source>
</evidence>
<dbReference type="GO" id="GO:0005783">
    <property type="term" value="C:endoplasmic reticulum"/>
    <property type="evidence" value="ECO:0007669"/>
    <property type="project" value="InterPro"/>
</dbReference>
<dbReference type="InterPro" id="IPR013547">
    <property type="entry name" value="P4H_N"/>
</dbReference>